<feature type="domain" description="CBS" evidence="20">
    <location>
        <begin position="151"/>
        <end position="209"/>
    </location>
</feature>
<evidence type="ECO:0000256" key="13">
    <source>
        <dbReference type="HAMAP-Rule" id="MF_01964"/>
    </source>
</evidence>
<evidence type="ECO:0000256" key="5">
    <source>
        <dbReference type="ARBA" id="ARBA00022737"/>
    </source>
</evidence>
<evidence type="ECO:0000313" key="21">
    <source>
        <dbReference type="EMBL" id="MBA8886242.1"/>
    </source>
</evidence>
<dbReference type="UniPathway" id="UPA00601">
    <property type="reaction ID" value="UER00295"/>
</dbReference>
<dbReference type="GO" id="GO:0006183">
    <property type="term" value="P:GTP biosynthetic process"/>
    <property type="evidence" value="ECO:0007669"/>
    <property type="project" value="TreeGrafter"/>
</dbReference>
<dbReference type="EMBL" id="JACGXL010000001">
    <property type="protein sequence ID" value="MBA8886242.1"/>
    <property type="molecule type" value="Genomic_DNA"/>
</dbReference>
<feature type="binding site" evidence="13">
    <location>
        <begin position="336"/>
        <end position="338"/>
    </location>
    <ligand>
        <name>IMP</name>
        <dbReference type="ChEBI" id="CHEBI:58053"/>
    </ligand>
</feature>
<comment type="function">
    <text evidence="13">Catalyzes the conversion of inosine 5'-phosphate (IMP) to xanthosine 5'-phosphate (XMP), the first committed and rate-limiting step in the de novo synthesis of guanine nucleotides, and therefore plays an important role in the regulation of cell growth.</text>
</comment>
<dbReference type="SMART" id="SM01240">
    <property type="entry name" value="IMPDH"/>
    <property type="match status" value="1"/>
</dbReference>
<dbReference type="Pfam" id="PF00571">
    <property type="entry name" value="CBS"/>
    <property type="match status" value="2"/>
</dbReference>
<keyword evidence="4 13" id="KW-0479">Metal-binding</keyword>
<dbReference type="EC" id="1.1.1.205" evidence="13 19"/>
<sequence>MRILTDALTFDDVLLVPAHSAVLPRDVDLSTRLTRRIRLNLPIISAAMDTVTEARLAITMAQCGGMGIIHKNMTIERQVAEVRLVKKFEAGVIRDPITVEPLTSIRDVMQLTRRHNISGVPVVEGEQLVGIVTNRDLRFEKKPEDPVKNIMTRKERLVTVKEGAAEDEVLALLHRHRIEKVLVVDDAFRLRGLITVKDIQKARDNPNACKDAHERLRVGAAVGVAGDTEQRIAALVEAGVDAIIVDTAHGHSQGVIERVRWVRKTFPDISLVAGNIVTGDAARALVDAGVDAVKVGVGPGSICTTRIVAGVGVPQVSAVGMVAEALKDSDVGLIADGGIRYSGDIAKAIAAGADCVMIGGMFAGTEEAPGEVELYQGRSYKSYRGMGSLGAMEKGSKDRYFQDEADADKLVPEGIEGRVPYRGPLRNIVHQLSGGLRASMGYVGCATIEDMRTRPQFVRITSAGVRESHVHDVTITKEAPNYRLD</sequence>
<evidence type="ECO:0000256" key="19">
    <source>
        <dbReference type="RuleBase" id="RU003928"/>
    </source>
</evidence>
<gene>
    <name evidence="13" type="primary">guaB</name>
    <name evidence="21" type="ORF">FHW12_000433</name>
</gene>
<proteinExistence type="inferred from homology"/>
<dbReference type="GO" id="GO:0000166">
    <property type="term" value="F:nucleotide binding"/>
    <property type="evidence" value="ECO:0007669"/>
    <property type="project" value="UniProtKB-UniRule"/>
</dbReference>
<keyword evidence="22" id="KW-1185">Reference proteome</keyword>
<comment type="caution">
    <text evidence="13">Lacks conserved residue(s) required for the propagation of feature annotation.</text>
</comment>
<organism evidence="21 22">
    <name type="scientific">Dokdonella fugitiva</name>
    <dbReference type="NCBI Taxonomy" id="328517"/>
    <lineage>
        <taxon>Bacteria</taxon>
        <taxon>Pseudomonadati</taxon>
        <taxon>Pseudomonadota</taxon>
        <taxon>Gammaproteobacteria</taxon>
        <taxon>Lysobacterales</taxon>
        <taxon>Rhodanobacteraceae</taxon>
        <taxon>Dokdonella</taxon>
    </lineage>
</organism>
<comment type="activity regulation">
    <text evidence="13">Mycophenolic acid (MPA) is a non-competitive inhibitor that prevents formation of the closed enzyme conformation by binding to the same site as the amobile flap. In contrast, mizoribine monophosphate (MZP) is a competitive inhibitor that induces the closed conformation. MPA is a potent inhibitor of mammalian IMPDHs but a poor inhibitor of the bacterial enzymes. MZP is a more potent inhibitor of bacterial IMPDH.</text>
</comment>
<dbReference type="CDD" id="cd00381">
    <property type="entry name" value="IMPDH"/>
    <property type="match status" value="1"/>
</dbReference>
<dbReference type="SUPFAM" id="SSF51412">
    <property type="entry name" value="Inosine monophosphate dehydrogenase (IMPDH)"/>
    <property type="match status" value="1"/>
</dbReference>
<feature type="binding site" evidence="13">
    <location>
        <position position="246"/>
    </location>
    <ligand>
        <name>NAD(+)</name>
        <dbReference type="ChEBI" id="CHEBI:57540"/>
    </ligand>
</feature>
<evidence type="ECO:0000256" key="1">
    <source>
        <dbReference type="ARBA" id="ARBA00001958"/>
    </source>
</evidence>
<evidence type="ECO:0000256" key="8">
    <source>
        <dbReference type="ARBA" id="ARBA00022958"/>
    </source>
</evidence>
<evidence type="ECO:0000256" key="17">
    <source>
        <dbReference type="PROSITE-ProRule" id="PRU00703"/>
    </source>
</evidence>
<dbReference type="Gene3D" id="3.20.20.70">
    <property type="entry name" value="Aldolase class I"/>
    <property type="match status" value="1"/>
</dbReference>
<evidence type="ECO:0000256" key="7">
    <source>
        <dbReference type="ARBA" id="ARBA00022755"/>
    </source>
</evidence>
<evidence type="ECO:0000256" key="3">
    <source>
        <dbReference type="ARBA" id="ARBA00011881"/>
    </source>
</evidence>
<evidence type="ECO:0000256" key="9">
    <source>
        <dbReference type="ARBA" id="ARBA00023002"/>
    </source>
</evidence>
<evidence type="ECO:0000313" key="22">
    <source>
        <dbReference type="Proteomes" id="UP000550401"/>
    </source>
</evidence>
<comment type="caution">
    <text evidence="21">The sequence shown here is derived from an EMBL/GenBank/DDBJ whole genome shotgun (WGS) entry which is preliminary data.</text>
</comment>
<dbReference type="PANTHER" id="PTHR11911:SF111">
    <property type="entry name" value="INOSINE-5'-MONOPHOSPHATE DEHYDROGENASE"/>
    <property type="match status" value="1"/>
</dbReference>
<dbReference type="PROSITE" id="PS00487">
    <property type="entry name" value="IMP_DH_GMP_RED"/>
    <property type="match status" value="1"/>
</dbReference>
<evidence type="ECO:0000256" key="16">
    <source>
        <dbReference type="PIRSR" id="PIRSR000130-4"/>
    </source>
</evidence>
<dbReference type="PROSITE" id="PS51371">
    <property type="entry name" value="CBS"/>
    <property type="match status" value="2"/>
</dbReference>
<feature type="active site" description="Thioimidate intermediate" evidence="13 14">
    <location>
        <position position="303"/>
    </location>
</feature>
<evidence type="ECO:0000256" key="11">
    <source>
        <dbReference type="ARBA" id="ARBA00023122"/>
    </source>
</evidence>
<keyword evidence="7 13" id="KW-0658">Purine biosynthesis</keyword>
<keyword evidence="8 13" id="KW-0630">Potassium</keyword>
<reference evidence="21 22" key="1">
    <citation type="submission" date="2020-07" db="EMBL/GenBank/DDBJ databases">
        <title>Genomic Encyclopedia of Type Strains, Phase IV (KMG-V): Genome sequencing to study the core and pangenomes of soil and plant-associated prokaryotes.</title>
        <authorList>
            <person name="Whitman W."/>
        </authorList>
    </citation>
    <scope>NUCLEOTIDE SEQUENCE [LARGE SCALE GENOMIC DNA]</scope>
    <source>
        <strain evidence="21 22">RH2WT43</strain>
    </source>
</reference>
<evidence type="ECO:0000256" key="14">
    <source>
        <dbReference type="PIRSR" id="PIRSR000130-1"/>
    </source>
</evidence>
<dbReference type="CDD" id="cd04601">
    <property type="entry name" value="CBS_pair_IMPDH"/>
    <property type="match status" value="1"/>
</dbReference>
<dbReference type="HAMAP" id="MF_01964">
    <property type="entry name" value="IMPDH"/>
    <property type="match status" value="1"/>
</dbReference>
<feature type="binding site" evidence="13">
    <location>
        <position position="413"/>
    </location>
    <ligand>
        <name>IMP</name>
        <dbReference type="ChEBI" id="CHEBI:58053"/>
    </ligand>
</feature>
<comment type="catalytic activity">
    <reaction evidence="12 13 19">
        <text>IMP + NAD(+) + H2O = XMP + NADH + H(+)</text>
        <dbReference type="Rhea" id="RHEA:11708"/>
        <dbReference type="ChEBI" id="CHEBI:15377"/>
        <dbReference type="ChEBI" id="CHEBI:15378"/>
        <dbReference type="ChEBI" id="CHEBI:57464"/>
        <dbReference type="ChEBI" id="CHEBI:57540"/>
        <dbReference type="ChEBI" id="CHEBI:57945"/>
        <dbReference type="ChEBI" id="CHEBI:58053"/>
        <dbReference type="EC" id="1.1.1.205"/>
    </reaction>
</comment>
<feature type="binding site" evidence="13 15">
    <location>
        <begin position="296"/>
        <end position="298"/>
    </location>
    <ligand>
        <name>NAD(+)</name>
        <dbReference type="ChEBI" id="CHEBI:57540"/>
    </ligand>
</feature>
<comment type="cofactor">
    <cofactor evidence="1 13">
        <name>K(+)</name>
        <dbReference type="ChEBI" id="CHEBI:29103"/>
    </cofactor>
</comment>
<feature type="binding site" evidence="15">
    <location>
        <begin position="246"/>
        <end position="248"/>
    </location>
    <ligand>
        <name>NAD(+)</name>
        <dbReference type="ChEBI" id="CHEBI:57540"/>
    </ligand>
</feature>
<dbReference type="InterPro" id="IPR046342">
    <property type="entry name" value="CBS_dom_sf"/>
</dbReference>
<dbReference type="RefSeq" id="WP_182529337.1">
    <property type="nucleotide sequence ID" value="NZ_JACGXL010000001.1"/>
</dbReference>
<accession>A0A839EWU4</accession>
<dbReference type="InterPro" id="IPR005990">
    <property type="entry name" value="IMP_DH"/>
</dbReference>
<feature type="binding site" evidence="13">
    <location>
        <begin position="359"/>
        <end position="360"/>
    </location>
    <ligand>
        <name>IMP</name>
        <dbReference type="ChEBI" id="CHEBI:58053"/>
    </ligand>
</feature>
<dbReference type="NCBIfam" id="TIGR01302">
    <property type="entry name" value="IMP_dehydrog"/>
    <property type="match status" value="1"/>
</dbReference>
<keyword evidence="9 13" id="KW-0560">Oxidoreductase</keyword>
<dbReference type="InterPro" id="IPR000644">
    <property type="entry name" value="CBS_dom"/>
</dbReference>
<dbReference type="GO" id="GO:0003938">
    <property type="term" value="F:IMP dehydrogenase activity"/>
    <property type="evidence" value="ECO:0007669"/>
    <property type="project" value="UniProtKB-UniRule"/>
</dbReference>
<dbReference type="SUPFAM" id="SSF54631">
    <property type="entry name" value="CBS-domain pair"/>
    <property type="match status" value="1"/>
</dbReference>
<dbReference type="GO" id="GO:0006177">
    <property type="term" value="P:GMP biosynthetic process"/>
    <property type="evidence" value="ECO:0007669"/>
    <property type="project" value="UniProtKB-UniRule"/>
</dbReference>
<feature type="binding site" description="in other chain" evidence="13 16">
    <location>
        <position position="303"/>
    </location>
    <ligand>
        <name>K(+)</name>
        <dbReference type="ChEBI" id="CHEBI:29103"/>
        <note>ligand shared between two tetrameric partners</note>
    </ligand>
</feature>
<feature type="binding site" evidence="13">
    <location>
        <begin position="383"/>
        <end position="387"/>
    </location>
    <ligand>
        <name>IMP</name>
        <dbReference type="ChEBI" id="CHEBI:58053"/>
    </ligand>
</feature>
<comment type="similarity">
    <text evidence="2 13 18">Belongs to the IMPDH/GMPR family.</text>
</comment>
<feature type="binding site" description="in other chain" evidence="13 16">
    <location>
        <position position="300"/>
    </location>
    <ligand>
        <name>K(+)</name>
        <dbReference type="ChEBI" id="CHEBI:29103"/>
        <note>ligand shared between two tetrameric partners</note>
    </ligand>
</feature>
<feature type="binding site" evidence="13">
    <location>
        <position position="301"/>
    </location>
    <ligand>
        <name>IMP</name>
        <dbReference type="ChEBI" id="CHEBI:58053"/>
    </ligand>
</feature>
<feature type="domain" description="CBS" evidence="20">
    <location>
        <begin position="92"/>
        <end position="147"/>
    </location>
</feature>
<evidence type="ECO:0000256" key="18">
    <source>
        <dbReference type="RuleBase" id="RU003927"/>
    </source>
</evidence>
<name>A0A839EWU4_9GAMM</name>
<evidence type="ECO:0000256" key="6">
    <source>
        <dbReference type="ARBA" id="ARBA00022749"/>
    </source>
</evidence>
<protein>
    <recommendedName>
        <fullName evidence="13 19">Inosine-5'-monophosphate dehydrogenase</fullName>
        <shortName evidence="13">IMP dehydrogenase</shortName>
        <shortName evidence="13">IMPD</shortName>
        <shortName evidence="13">IMPDH</shortName>
        <ecNumber evidence="13 19">1.1.1.205</ecNumber>
    </recommendedName>
</protein>
<dbReference type="InterPro" id="IPR013785">
    <property type="entry name" value="Aldolase_TIM"/>
</dbReference>
<dbReference type="InterPro" id="IPR015875">
    <property type="entry name" value="IMP_DH/GMP_Rdtase_CS"/>
</dbReference>
<keyword evidence="5" id="KW-0677">Repeat</keyword>
<evidence type="ECO:0000259" key="20">
    <source>
        <dbReference type="PROSITE" id="PS51371"/>
    </source>
</evidence>
<keyword evidence="11 17" id="KW-0129">CBS domain</keyword>
<dbReference type="GO" id="GO:0046872">
    <property type="term" value="F:metal ion binding"/>
    <property type="evidence" value="ECO:0007669"/>
    <property type="project" value="UniProtKB-UniRule"/>
</dbReference>
<feature type="binding site" description="in other chain" evidence="13 16">
    <location>
        <position position="298"/>
    </location>
    <ligand>
        <name>K(+)</name>
        <dbReference type="ChEBI" id="CHEBI:29103"/>
        <note>ligand shared between two tetrameric partners</note>
    </ligand>
</feature>
<evidence type="ECO:0000256" key="15">
    <source>
        <dbReference type="PIRSR" id="PIRSR000130-3"/>
    </source>
</evidence>
<feature type="active site" description="Proton acceptor" evidence="13 14">
    <location>
        <position position="399"/>
    </location>
</feature>
<evidence type="ECO:0000256" key="10">
    <source>
        <dbReference type="ARBA" id="ARBA00023027"/>
    </source>
</evidence>
<feature type="binding site" evidence="13">
    <location>
        <position position="469"/>
    </location>
    <ligand>
        <name>K(+)</name>
        <dbReference type="ChEBI" id="CHEBI:29103"/>
        <note>ligand shared between two tetrameric partners</note>
    </ligand>
</feature>
<evidence type="ECO:0000256" key="2">
    <source>
        <dbReference type="ARBA" id="ARBA00005502"/>
    </source>
</evidence>
<feature type="binding site" evidence="13">
    <location>
        <position position="468"/>
    </location>
    <ligand>
        <name>K(+)</name>
        <dbReference type="ChEBI" id="CHEBI:29103"/>
        <note>ligand shared between two tetrameric partners</note>
    </ligand>
</feature>
<dbReference type="PANTHER" id="PTHR11911">
    <property type="entry name" value="INOSINE-5-MONOPHOSPHATE DEHYDROGENASE RELATED"/>
    <property type="match status" value="1"/>
</dbReference>
<dbReference type="Pfam" id="PF00478">
    <property type="entry name" value="IMPDH"/>
    <property type="match status" value="1"/>
</dbReference>
<dbReference type="FunFam" id="3.20.20.70:FF:000003">
    <property type="entry name" value="GMP reductase"/>
    <property type="match status" value="1"/>
</dbReference>
<dbReference type="SMART" id="SM00116">
    <property type="entry name" value="CBS"/>
    <property type="match status" value="2"/>
</dbReference>
<keyword evidence="10 13" id="KW-0520">NAD</keyword>
<evidence type="ECO:0000256" key="4">
    <source>
        <dbReference type="ARBA" id="ARBA00022723"/>
    </source>
</evidence>
<comment type="subunit">
    <text evidence="3 13">Homotetramer.</text>
</comment>
<feature type="binding site" evidence="13">
    <location>
        <position position="467"/>
    </location>
    <ligand>
        <name>K(+)</name>
        <dbReference type="ChEBI" id="CHEBI:29103"/>
        <note>ligand shared between two tetrameric partners</note>
    </ligand>
</feature>
<comment type="pathway">
    <text evidence="13 19">Purine metabolism; XMP biosynthesis via de novo pathway; XMP from IMP: step 1/1.</text>
</comment>
<keyword evidence="6 13" id="KW-0332">GMP biosynthesis</keyword>
<dbReference type="AlphaFoldDB" id="A0A839EWU4"/>
<dbReference type="PIRSF" id="PIRSF000130">
    <property type="entry name" value="IMPDH"/>
    <property type="match status" value="1"/>
</dbReference>
<evidence type="ECO:0000256" key="12">
    <source>
        <dbReference type="ARBA" id="ARBA00048028"/>
    </source>
</evidence>
<dbReference type="InterPro" id="IPR001093">
    <property type="entry name" value="IMP_DH_GMPRt"/>
</dbReference>
<dbReference type="Proteomes" id="UP000550401">
    <property type="component" value="Unassembled WGS sequence"/>
</dbReference>